<keyword evidence="3" id="KW-1185">Reference proteome</keyword>
<dbReference type="EMBL" id="DF977491">
    <property type="protein sequence ID" value="GAW26727.1"/>
    <property type="molecule type" value="Genomic_DNA"/>
</dbReference>
<proteinExistence type="predicted"/>
<protein>
    <submittedName>
        <fullName evidence="2">Uncharacterized protein</fullName>
    </submittedName>
</protein>
<evidence type="ECO:0000313" key="3">
    <source>
        <dbReference type="Proteomes" id="UP000054516"/>
    </source>
</evidence>
<reference evidence="2" key="1">
    <citation type="submission" date="2016-03" db="EMBL/GenBank/DDBJ databases">
        <title>Draft genome sequence of Rosellinia necatrix.</title>
        <authorList>
            <person name="Kanematsu S."/>
        </authorList>
    </citation>
    <scope>NUCLEOTIDE SEQUENCE [LARGE SCALE GENOMIC DNA]</scope>
    <source>
        <strain evidence="2">W97</strain>
    </source>
</reference>
<evidence type="ECO:0000313" key="2">
    <source>
        <dbReference type="EMBL" id="GAW26727.1"/>
    </source>
</evidence>
<dbReference type="AlphaFoldDB" id="A0A1S8A9H8"/>
<organism evidence="2">
    <name type="scientific">Rosellinia necatrix</name>
    <name type="common">White root-rot fungus</name>
    <dbReference type="NCBI Taxonomy" id="77044"/>
    <lineage>
        <taxon>Eukaryota</taxon>
        <taxon>Fungi</taxon>
        <taxon>Dikarya</taxon>
        <taxon>Ascomycota</taxon>
        <taxon>Pezizomycotina</taxon>
        <taxon>Sordariomycetes</taxon>
        <taxon>Xylariomycetidae</taxon>
        <taxon>Xylariales</taxon>
        <taxon>Xylariaceae</taxon>
        <taxon>Rosellinia</taxon>
    </lineage>
</organism>
<sequence length="73" mass="8168">MRKPDISPSWSTQECMVAGSPYSLTPWQRQTDRQTTGREGQRKAFDEPADSCGLYFVAMLSGASRSHNNTITQ</sequence>
<gene>
    <name evidence="2" type="ORF">SAMD00023353_4600150</name>
</gene>
<accession>A0A1S8A9H8</accession>
<name>A0A1S8A9H8_ROSNE</name>
<dbReference type="Proteomes" id="UP000054516">
    <property type="component" value="Unassembled WGS sequence"/>
</dbReference>
<feature type="compositionally biased region" description="Basic and acidic residues" evidence="1">
    <location>
        <begin position="30"/>
        <end position="45"/>
    </location>
</feature>
<evidence type="ECO:0000256" key="1">
    <source>
        <dbReference type="SAM" id="MobiDB-lite"/>
    </source>
</evidence>
<feature type="region of interest" description="Disordered" evidence="1">
    <location>
        <begin position="21"/>
        <end position="45"/>
    </location>
</feature>